<reference evidence="13" key="1">
    <citation type="submission" date="2020-04" db="EMBL/GenBank/DDBJ databases">
        <authorList>
            <person name="Zhang T."/>
        </authorList>
    </citation>
    <scope>NUCLEOTIDE SEQUENCE</scope>
    <source>
        <strain evidence="13">HKST-UBA17</strain>
    </source>
</reference>
<dbReference type="GO" id="GO:0003677">
    <property type="term" value="F:DNA binding"/>
    <property type="evidence" value="ECO:0007669"/>
    <property type="project" value="InterPro"/>
</dbReference>
<dbReference type="CDD" id="cd22529">
    <property type="entry name" value="KH-II_NusA_rpt2"/>
    <property type="match status" value="1"/>
</dbReference>
<feature type="region of interest" description="Disordered" evidence="10">
    <location>
        <begin position="336"/>
        <end position="395"/>
    </location>
</feature>
<dbReference type="Pfam" id="PF13184">
    <property type="entry name" value="KH_NusA_1st"/>
    <property type="match status" value="1"/>
</dbReference>
<evidence type="ECO:0000256" key="4">
    <source>
        <dbReference type="ARBA" id="ARBA00022814"/>
    </source>
</evidence>
<comment type="function">
    <text evidence="9">Participates in both transcription termination and antitermination.</text>
</comment>
<dbReference type="GO" id="GO:0003723">
    <property type="term" value="F:RNA binding"/>
    <property type="evidence" value="ECO:0007669"/>
    <property type="project" value="UniProtKB-UniRule"/>
</dbReference>
<dbReference type="Proteomes" id="UP000741282">
    <property type="component" value="Unassembled WGS sequence"/>
</dbReference>
<dbReference type="PANTHER" id="PTHR22648:SF0">
    <property type="entry name" value="TRANSCRIPTION TERMINATION_ANTITERMINATION PROTEIN NUSA"/>
    <property type="match status" value="1"/>
</dbReference>
<keyword evidence="1 9" id="KW-0806">Transcription termination</keyword>
<keyword evidence="3" id="KW-0227">DNA damage</keyword>
<dbReference type="Pfam" id="PF14520">
    <property type="entry name" value="HHH_5"/>
    <property type="match status" value="1"/>
</dbReference>
<dbReference type="HAMAP" id="MF_00945_B">
    <property type="entry name" value="NusA_B"/>
    <property type="match status" value="1"/>
</dbReference>
<keyword evidence="5 9" id="KW-0694">RNA-binding</keyword>
<evidence type="ECO:0000256" key="6">
    <source>
        <dbReference type="ARBA" id="ARBA00023015"/>
    </source>
</evidence>
<dbReference type="SMART" id="SM00322">
    <property type="entry name" value="KH"/>
    <property type="match status" value="2"/>
</dbReference>
<keyword evidence="7 9" id="KW-0804">Transcription</keyword>
<protein>
    <recommendedName>
        <fullName evidence="9">Transcription termination/antitermination protein NusA</fullName>
    </recommendedName>
</protein>
<feature type="compositionally biased region" description="Basic and acidic residues" evidence="10">
    <location>
        <begin position="347"/>
        <end position="371"/>
    </location>
</feature>
<feature type="domain" description="K Homology" evidence="12">
    <location>
        <begin position="300"/>
        <end position="414"/>
    </location>
</feature>
<dbReference type="InterPro" id="IPR012340">
    <property type="entry name" value="NA-bd_OB-fold"/>
</dbReference>
<evidence type="ECO:0000256" key="5">
    <source>
        <dbReference type="ARBA" id="ARBA00022884"/>
    </source>
</evidence>
<dbReference type="Gene3D" id="1.10.150.20">
    <property type="entry name" value="5' to 3' exonuclease, C-terminal subdomain"/>
    <property type="match status" value="1"/>
</dbReference>
<dbReference type="Gene3D" id="3.30.300.20">
    <property type="match status" value="2"/>
</dbReference>
<dbReference type="InterPro" id="IPR010994">
    <property type="entry name" value="RuvA_2-like"/>
</dbReference>
<dbReference type="Gene3D" id="2.40.50.140">
    <property type="entry name" value="Nucleic acid-binding proteins"/>
    <property type="match status" value="1"/>
</dbReference>
<comment type="subunit">
    <text evidence="9">Monomer. Binds directly to the core enzyme of the DNA-dependent RNA polymerase and to nascent RNA.</text>
</comment>
<evidence type="ECO:0000313" key="14">
    <source>
        <dbReference type="Proteomes" id="UP000741282"/>
    </source>
</evidence>
<keyword evidence="8" id="KW-0234">DNA repair</keyword>
<accession>A0A955I0S0</accession>
<comment type="subcellular location">
    <subcellularLocation>
        <location evidence="9">Cytoplasm</location>
    </subcellularLocation>
</comment>
<feature type="compositionally biased region" description="Basic residues" evidence="10">
    <location>
        <begin position="372"/>
        <end position="383"/>
    </location>
</feature>
<dbReference type="InterPro" id="IPR009019">
    <property type="entry name" value="KH_sf_prok-type"/>
</dbReference>
<reference evidence="13" key="2">
    <citation type="journal article" date="2021" name="Microbiome">
        <title>Successional dynamics and alternative stable states in a saline activated sludge microbial community over 9 years.</title>
        <authorList>
            <person name="Wang Y."/>
            <person name="Ye J."/>
            <person name="Ju F."/>
            <person name="Liu L."/>
            <person name="Boyd J.A."/>
            <person name="Deng Y."/>
            <person name="Parks D.H."/>
            <person name="Jiang X."/>
            <person name="Yin X."/>
            <person name="Woodcroft B.J."/>
            <person name="Tyson G.W."/>
            <person name="Hugenholtz P."/>
            <person name="Polz M.F."/>
            <person name="Zhang T."/>
        </authorList>
    </citation>
    <scope>NUCLEOTIDE SEQUENCE</scope>
    <source>
        <strain evidence="13">HKST-UBA17</strain>
    </source>
</reference>
<evidence type="ECO:0000256" key="9">
    <source>
        <dbReference type="HAMAP-Rule" id="MF_00945"/>
    </source>
</evidence>
<dbReference type="CDD" id="cd04455">
    <property type="entry name" value="S1_NusA"/>
    <property type="match status" value="1"/>
</dbReference>
<dbReference type="CDD" id="cd02134">
    <property type="entry name" value="KH-II_NusA_rpt1"/>
    <property type="match status" value="1"/>
</dbReference>
<evidence type="ECO:0000256" key="1">
    <source>
        <dbReference type="ARBA" id="ARBA00022472"/>
    </source>
</evidence>
<dbReference type="InterPro" id="IPR030842">
    <property type="entry name" value="TF_NusA_bacterial"/>
</dbReference>
<dbReference type="InterPro" id="IPR036555">
    <property type="entry name" value="NusA_N_sf"/>
</dbReference>
<dbReference type="Pfam" id="PF08529">
    <property type="entry name" value="NusA_N"/>
    <property type="match status" value="1"/>
</dbReference>
<dbReference type="GO" id="GO:0003700">
    <property type="term" value="F:DNA-binding transcription factor activity"/>
    <property type="evidence" value="ECO:0007669"/>
    <property type="project" value="InterPro"/>
</dbReference>
<dbReference type="SUPFAM" id="SSF47781">
    <property type="entry name" value="RuvA domain 2-like"/>
    <property type="match status" value="1"/>
</dbReference>
<dbReference type="InterPro" id="IPR004087">
    <property type="entry name" value="KH_dom"/>
</dbReference>
<evidence type="ECO:0000256" key="10">
    <source>
        <dbReference type="SAM" id="MobiDB-lite"/>
    </source>
</evidence>
<comment type="caution">
    <text evidence="13">The sequence shown here is derived from an EMBL/GenBank/DDBJ whole genome shotgun (WGS) entry which is preliminary data.</text>
</comment>
<proteinExistence type="inferred from homology"/>
<evidence type="ECO:0000256" key="7">
    <source>
        <dbReference type="ARBA" id="ARBA00023163"/>
    </source>
</evidence>
<dbReference type="PROSITE" id="PS50084">
    <property type="entry name" value="KH_TYPE_1"/>
    <property type="match status" value="1"/>
</dbReference>
<dbReference type="GO" id="GO:0006281">
    <property type="term" value="P:DNA repair"/>
    <property type="evidence" value="ECO:0007669"/>
    <property type="project" value="UniProtKB-KW"/>
</dbReference>
<dbReference type="GO" id="GO:0005829">
    <property type="term" value="C:cytosol"/>
    <property type="evidence" value="ECO:0007669"/>
    <property type="project" value="TreeGrafter"/>
</dbReference>
<evidence type="ECO:0000256" key="2">
    <source>
        <dbReference type="ARBA" id="ARBA00022490"/>
    </source>
</evidence>
<gene>
    <name evidence="9 13" type="primary">nusA</name>
    <name evidence="13" type="ORF">KC685_03125</name>
</gene>
<feature type="domain" description="K Homology" evidence="12">
    <location>
        <begin position="231"/>
        <end position="294"/>
    </location>
</feature>
<comment type="similarity">
    <text evidence="9">Belongs to the NusA family.</text>
</comment>
<keyword evidence="4 9" id="KW-0889">Transcription antitermination</keyword>
<sequence>MAMVSEFVAAINQICSERGIEPEAVYTSLETAVLAAYKREYEKEGDMMVEMDRETGTFRVIAKKEVVKKVEDENIQISLKEAKKIEPGLEVGDTVEIEQEVEDFGRIAAQTAKQVIMQGIRESEKEAVLQEYSDKIGEIFTAMMHRMQGGNAVFEIGKAVAFMPPDEQVSNEFYRVGERYKVLLKAIEDTPRGRTLVISRSDPDFLIGLFAMEVPEIESGVVEVKGCARESGSRSKMSVTSHQSGVDPIGSCVGQRGMRIANVMSELGEEKIDIIEWREDVEEYVQKALSPAQVISVKVEDGVATVKVEEDQLSLAIGKDGQNVRLAAKLTNLKIDIQGPDGNSSRHTKDEADGEDNHETTEDIDENELKKSTKKNSTKKTTAKKSASTKETSIKRKVDEAIEKKLTKAGKSVEEVADWSVEQLMELDGIGKVSAQKIHDALNA</sequence>
<evidence type="ECO:0000259" key="11">
    <source>
        <dbReference type="SMART" id="SM00278"/>
    </source>
</evidence>
<dbReference type="PANTHER" id="PTHR22648">
    <property type="entry name" value="TRANSCRIPTION TERMINATION FACTOR NUSA"/>
    <property type="match status" value="1"/>
</dbReference>
<dbReference type="GO" id="GO:0006353">
    <property type="term" value="P:DNA-templated transcription termination"/>
    <property type="evidence" value="ECO:0007669"/>
    <property type="project" value="UniProtKB-UniRule"/>
</dbReference>
<organism evidence="13 14">
    <name type="scientific">Candidatus Dojkabacteria bacterium</name>
    <dbReference type="NCBI Taxonomy" id="2099670"/>
    <lineage>
        <taxon>Bacteria</taxon>
        <taxon>Candidatus Dojkabacteria</taxon>
    </lineage>
</organism>
<dbReference type="AlphaFoldDB" id="A0A955I0S0"/>
<keyword evidence="2 9" id="KW-0963">Cytoplasm</keyword>
<dbReference type="SUPFAM" id="SSF54814">
    <property type="entry name" value="Prokaryotic type KH domain (KH-domain type II)"/>
    <property type="match status" value="2"/>
</dbReference>
<dbReference type="NCBIfam" id="TIGR01953">
    <property type="entry name" value="NusA"/>
    <property type="match status" value="1"/>
</dbReference>
<dbReference type="FunFam" id="3.30.300.20:FF:000002">
    <property type="entry name" value="Transcription termination/antitermination protein NusA"/>
    <property type="match status" value="1"/>
</dbReference>
<evidence type="ECO:0000313" key="13">
    <source>
        <dbReference type="EMBL" id="MCA9376885.1"/>
    </source>
</evidence>
<evidence type="ECO:0000256" key="8">
    <source>
        <dbReference type="ARBA" id="ARBA00023204"/>
    </source>
</evidence>
<dbReference type="InterPro" id="IPR025249">
    <property type="entry name" value="TF_NusA_KH_1st"/>
</dbReference>
<dbReference type="Gene3D" id="3.30.1480.10">
    <property type="entry name" value="NusA, N-terminal domain"/>
    <property type="match status" value="1"/>
</dbReference>
<keyword evidence="6 9" id="KW-0805">Transcription regulation</keyword>
<dbReference type="InterPro" id="IPR058582">
    <property type="entry name" value="KH_NusA_2nd"/>
</dbReference>
<dbReference type="Pfam" id="PF26594">
    <property type="entry name" value="KH_NusA_2nd"/>
    <property type="match status" value="1"/>
</dbReference>
<dbReference type="FunFam" id="3.30.1480.10:FF:000002">
    <property type="entry name" value="Transcription termination/antitermination protein NusA"/>
    <property type="match status" value="1"/>
</dbReference>
<dbReference type="InterPro" id="IPR013735">
    <property type="entry name" value="TF_NusA_N"/>
</dbReference>
<dbReference type="GO" id="GO:0031564">
    <property type="term" value="P:transcription antitermination"/>
    <property type="evidence" value="ECO:0007669"/>
    <property type="project" value="UniProtKB-UniRule"/>
</dbReference>
<feature type="domain" description="Helix-hairpin-helix DNA-binding motif class 1" evidence="11">
    <location>
        <begin position="422"/>
        <end position="441"/>
    </location>
</feature>
<dbReference type="SMART" id="SM00278">
    <property type="entry name" value="HhH1"/>
    <property type="match status" value="1"/>
</dbReference>
<evidence type="ECO:0000256" key="3">
    <source>
        <dbReference type="ARBA" id="ARBA00022763"/>
    </source>
</evidence>
<name>A0A955I0S0_9BACT</name>
<evidence type="ECO:0000259" key="12">
    <source>
        <dbReference type="SMART" id="SM00322"/>
    </source>
</evidence>
<dbReference type="InterPro" id="IPR010213">
    <property type="entry name" value="TF_NusA"/>
</dbReference>
<dbReference type="InterPro" id="IPR015946">
    <property type="entry name" value="KH_dom-like_a/b"/>
</dbReference>
<dbReference type="SUPFAM" id="SSF69705">
    <property type="entry name" value="Transcription factor NusA, N-terminal domain"/>
    <property type="match status" value="1"/>
</dbReference>
<dbReference type="InterPro" id="IPR003583">
    <property type="entry name" value="Hlx-hairpin-Hlx_DNA-bd_motif"/>
</dbReference>
<dbReference type="EMBL" id="JAGQLN010000010">
    <property type="protein sequence ID" value="MCA9376885.1"/>
    <property type="molecule type" value="Genomic_DNA"/>
</dbReference>
<dbReference type="SUPFAM" id="SSF50249">
    <property type="entry name" value="Nucleic acid-binding proteins"/>
    <property type="match status" value="1"/>
</dbReference>